<keyword evidence="2" id="KW-1185">Reference proteome</keyword>
<organism evidence="1 2">
    <name type="scientific">Vigna unguiculata</name>
    <name type="common">Cowpea</name>
    <dbReference type="NCBI Taxonomy" id="3917"/>
    <lineage>
        <taxon>Eukaryota</taxon>
        <taxon>Viridiplantae</taxon>
        <taxon>Streptophyta</taxon>
        <taxon>Embryophyta</taxon>
        <taxon>Tracheophyta</taxon>
        <taxon>Spermatophyta</taxon>
        <taxon>Magnoliopsida</taxon>
        <taxon>eudicotyledons</taxon>
        <taxon>Gunneridae</taxon>
        <taxon>Pentapetalae</taxon>
        <taxon>rosids</taxon>
        <taxon>fabids</taxon>
        <taxon>Fabales</taxon>
        <taxon>Fabaceae</taxon>
        <taxon>Papilionoideae</taxon>
        <taxon>50 kb inversion clade</taxon>
        <taxon>NPAAA clade</taxon>
        <taxon>indigoferoid/millettioid clade</taxon>
        <taxon>Phaseoleae</taxon>
        <taxon>Vigna</taxon>
    </lineage>
</organism>
<proteinExistence type="predicted"/>
<name>A0A4D6LYL6_VIGUN</name>
<accession>A0A4D6LYL6</accession>
<dbReference type="EMBL" id="CP039349">
    <property type="protein sequence ID" value="QCD93982.1"/>
    <property type="molecule type" value="Genomic_DNA"/>
</dbReference>
<sequence>MRNQLWGINNVFGATDIAPSSVVGLLGEFWGREALGGRAPTSTSIRQVNVMIDMSQVSHCASFRLVCVGGDDKFTHVGLRAGRFVEVGLQVGRYIHDLYYP</sequence>
<reference evidence="1 2" key="1">
    <citation type="submission" date="2019-04" db="EMBL/GenBank/DDBJ databases">
        <title>An improved genome assembly and genetic linkage map for asparagus bean, Vigna unguiculata ssp. sesquipedialis.</title>
        <authorList>
            <person name="Xia Q."/>
            <person name="Zhang R."/>
            <person name="Dong Y."/>
        </authorList>
    </citation>
    <scope>NUCLEOTIDE SEQUENCE [LARGE SCALE GENOMIC DNA]</scope>
    <source>
        <tissue evidence="1">Leaf</tissue>
    </source>
</reference>
<dbReference type="AlphaFoldDB" id="A0A4D6LYL6"/>
<gene>
    <name evidence="1" type="ORF">DEO72_LG5g2060</name>
</gene>
<evidence type="ECO:0000313" key="1">
    <source>
        <dbReference type="EMBL" id="QCD93982.1"/>
    </source>
</evidence>
<dbReference type="Proteomes" id="UP000501690">
    <property type="component" value="Linkage Group LG5"/>
</dbReference>
<evidence type="ECO:0000313" key="2">
    <source>
        <dbReference type="Proteomes" id="UP000501690"/>
    </source>
</evidence>
<protein>
    <submittedName>
        <fullName evidence="1">Uncharacterized protein</fullName>
    </submittedName>
</protein>